<comment type="caution">
    <text evidence="1">The sequence shown here is derived from an EMBL/GenBank/DDBJ whole genome shotgun (WGS) entry which is preliminary data.</text>
</comment>
<organism evidence="1 2">
    <name type="scientific">Maritimibacter alkaliphilus HTCC2654</name>
    <dbReference type="NCBI Taxonomy" id="314271"/>
    <lineage>
        <taxon>Bacteria</taxon>
        <taxon>Pseudomonadati</taxon>
        <taxon>Pseudomonadota</taxon>
        <taxon>Alphaproteobacteria</taxon>
        <taxon>Rhodobacterales</taxon>
        <taxon>Roseobacteraceae</taxon>
        <taxon>Maritimibacter</taxon>
    </lineage>
</organism>
<keyword evidence="2" id="KW-1185">Reference proteome</keyword>
<accession>A3VB13</accession>
<dbReference type="Proteomes" id="UP000002931">
    <property type="component" value="Unassembled WGS sequence"/>
</dbReference>
<protein>
    <submittedName>
        <fullName evidence="1">Uncharacterized protein</fullName>
    </submittedName>
</protein>
<sequence length="101" mass="11311">MKVTDIDIRDLRWDDRAKCFRAAVSMAMLPDGGARQRHVNFICQSHRAHDCPSSLITYDLVTHALDQARAMPGFRRGEEQISVDIMSAVGRLPFSPRAKAG</sequence>
<dbReference type="AlphaFoldDB" id="A3VB13"/>
<dbReference type="STRING" id="314271.RB2654_15716"/>
<dbReference type="HOGENOM" id="CLU_2288126_0_0_5"/>
<reference evidence="1 2" key="1">
    <citation type="journal article" date="2010" name="J. Bacteriol.">
        <title>Genome sequences of Pelagibaca bermudensis HTCC2601T and Maritimibacter alkaliphilus HTCC2654T, the type strains of two marine Roseobacter genera.</title>
        <authorList>
            <person name="Thrash J.C."/>
            <person name="Cho J.C."/>
            <person name="Ferriera S."/>
            <person name="Johnson J."/>
            <person name="Vergin K.L."/>
            <person name="Giovannoni S.J."/>
        </authorList>
    </citation>
    <scope>NUCLEOTIDE SEQUENCE [LARGE SCALE GENOMIC DNA]</scope>
    <source>
        <strain evidence="1 2">HTCC2654</strain>
    </source>
</reference>
<evidence type="ECO:0000313" key="1">
    <source>
        <dbReference type="EMBL" id="EAQ14131.1"/>
    </source>
</evidence>
<name>A3VB13_9RHOB</name>
<gene>
    <name evidence="1" type="ORF">RB2654_15716</name>
</gene>
<proteinExistence type="predicted"/>
<dbReference type="EMBL" id="AAMT01000002">
    <property type="protein sequence ID" value="EAQ14131.1"/>
    <property type="molecule type" value="Genomic_DNA"/>
</dbReference>
<evidence type="ECO:0000313" key="2">
    <source>
        <dbReference type="Proteomes" id="UP000002931"/>
    </source>
</evidence>
<dbReference type="RefSeq" id="WP_008333304.1">
    <property type="nucleotide sequence ID" value="NZ_CH902578.1"/>
</dbReference>